<keyword evidence="1" id="KW-1133">Transmembrane helix</keyword>
<keyword evidence="1" id="KW-0812">Transmembrane</keyword>
<dbReference type="AlphaFoldDB" id="A0A919PUY9"/>
<evidence type="ECO:0000256" key="1">
    <source>
        <dbReference type="SAM" id="Phobius"/>
    </source>
</evidence>
<name>A0A919PUY9_9ACTN</name>
<reference evidence="2" key="1">
    <citation type="submission" date="2021-01" db="EMBL/GenBank/DDBJ databases">
        <title>Whole genome shotgun sequence of Dactylosporangium siamense NBRC 106093.</title>
        <authorList>
            <person name="Komaki H."/>
            <person name="Tamura T."/>
        </authorList>
    </citation>
    <scope>NUCLEOTIDE SEQUENCE</scope>
    <source>
        <strain evidence="2">NBRC 106093</strain>
    </source>
</reference>
<dbReference type="RefSeq" id="WP_275423436.1">
    <property type="nucleotide sequence ID" value="NZ_BAAAVW010000020.1"/>
</dbReference>
<feature type="transmembrane region" description="Helical" evidence="1">
    <location>
        <begin position="20"/>
        <end position="39"/>
    </location>
</feature>
<comment type="caution">
    <text evidence="2">The sequence shown here is derived from an EMBL/GenBank/DDBJ whole genome shotgun (WGS) entry which is preliminary data.</text>
</comment>
<keyword evidence="3" id="KW-1185">Reference proteome</keyword>
<gene>
    <name evidence="2" type="ORF">Dsi01nite_069310</name>
</gene>
<dbReference type="EMBL" id="BONQ01000110">
    <property type="protein sequence ID" value="GIG48890.1"/>
    <property type="molecule type" value="Genomic_DNA"/>
</dbReference>
<organism evidence="2 3">
    <name type="scientific">Dactylosporangium siamense</name>
    <dbReference type="NCBI Taxonomy" id="685454"/>
    <lineage>
        <taxon>Bacteria</taxon>
        <taxon>Bacillati</taxon>
        <taxon>Actinomycetota</taxon>
        <taxon>Actinomycetes</taxon>
        <taxon>Micromonosporales</taxon>
        <taxon>Micromonosporaceae</taxon>
        <taxon>Dactylosporangium</taxon>
    </lineage>
</organism>
<keyword evidence="1" id="KW-0472">Membrane</keyword>
<evidence type="ECO:0000313" key="3">
    <source>
        <dbReference type="Proteomes" id="UP000660611"/>
    </source>
</evidence>
<dbReference type="Proteomes" id="UP000660611">
    <property type="component" value="Unassembled WGS sequence"/>
</dbReference>
<accession>A0A919PUY9</accession>
<protein>
    <submittedName>
        <fullName evidence="2">Uncharacterized protein</fullName>
    </submittedName>
</protein>
<proteinExistence type="predicted"/>
<evidence type="ECO:0000313" key="2">
    <source>
        <dbReference type="EMBL" id="GIG48890.1"/>
    </source>
</evidence>
<sequence length="40" mass="4374">MPWVRGHYARPPRNGRSPLGVGAIIGIAVAIFVVIYLVTR</sequence>